<comment type="caution">
    <text evidence="1">The sequence shown here is derived from an EMBL/GenBank/DDBJ whole genome shotgun (WGS) entry which is preliminary data.</text>
</comment>
<sequence>MCRTIRLRLQNRIEGRDGSSCGRRYFSVEILSYKLILRHHLLKIPSTGIKIKNFKTNHQYELNEFKITRLSNNPVENYFGVINNRILVTLNNHLFISLSTDAQR</sequence>
<dbReference type="EMBL" id="REGN01000040">
    <property type="protein sequence ID" value="RNA45010.1"/>
    <property type="molecule type" value="Genomic_DNA"/>
</dbReference>
<evidence type="ECO:0000313" key="1">
    <source>
        <dbReference type="EMBL" id="RNA45010.1"/>
    </source>
</evidence>
<organism evidence="1 2">
    <name type="scientific">Brachionus plicatilis</name>
    <name type="common">Marine rotifer</name>
    <name type="synonym">Brachionus muelleri</name>
    <dbReference type="NCBI Taxonomy" id="10195"/>
    <lineage>
        <taxon>Eukaryota</taxon>
        <taxon>Metazoa</taxon>
        <taxon>Spiralia</taxon>
        <taxon>Gnathifera</taxon>
        <taxon>Rotifera</taxon>
        <taxon>Eurotatoria</taxon>
        <taxon>Monogononta</taxon>
        <taxon>Pseudotrocha</taxon>
        <taxon>Ploima</taxon>
        <taxon>Brachionidae</taxon>
        <taxon>Brachionus</taxon>
    </lineage>
</organism>
<protein>
    <submittedName>
        <fullName evidence="1">Uncharacterized protein</fullName>
    </submittedName>
</protein>
<name>A0A3M7TB57_BRAPC</name>
<accession>A0A3M7TB57</accession>
<evidence type="ECO:0000313" key="2">
    <source>
        <dbReference type="Proteomes" id="UP000276133"/>
    </source>
</evidence>
<keyword evidence="2" id="KW-1185">Reference proteome</keyword>
<dbReference type="Proteomes" id="UP000276133">
    <property type="component" value="Unassembled WGS sequence"/>
</dbReference>
<proteinExistence type="predicted"/>
<reference evidence="1 2" key="1">
    <citation type="journal article" date="2018" name="Sci. Rep.">
        <title>Genomic signatures of local adaptation to the degree of environmental predictability in rotifers.</title>
        <authorList>
            <person name="Franch-Gras L."/>
            <person name="Hahn C."/>
            <person name="Garcia-Roger E.M."/>
            <person name="Carmona M.J."/>
            <person name="Serra M."/>
            <person name="Gomez A."/>
        </authorList>
    </citation>
    <scope>NUCLEOTIDE SEQUENCE [LARGE SCALE GENOMIC DNA]</scope>
    <source>
        <strain evidence="1">HYR1</strain>
    </source>
</reference>
<dbReference type="AlphaFoldDB" id="A0A3M7TB57"/>
<gene>
    <name evidence="1" type="ORF">BpHYR1_049880</name>
</gene>